<comment type="caution">
    <text evidence="1">The sequence shown here is derived from an EMBL/GenBank/DDBJ whole genome shotgun (WGS) entry which is preliminary data.</text>
</comment>
<protein>
    <submittedName>
        <fullName evidence="1">Uncharacterized protein</fullName>
    </submittedName>
</protein>
<proteinExistence type="predicted"/>
<dbReference type="Proteomes" id="UP000632273">
    <property type="component" value="Unassembled WGS sequence"/>
</dbReference>
<keyword evidence="2" id="KW-1185">Reference proteome</keyword>
<evidence type="ECO:0000313" key="2">
    <source>
        <dbReference type="Proteomes" id="UP000632273"/>
    </source>
</evidence>
<dbReference type="EMBL" id="BMHT01000003">
    <property type="protein sequence ID" value="GGF06486.1"/>
    <property type="molecule type" value="Genomic_DNA"/>
</dbReference>
<name>A0ABQ1U105_9BACT</name>
<sequence>MLVAVNVQNIPIKLVLWPKIVGMRHGAFGIEHCYLLAMFLLYNNVNLGLNASWRVPTMQTD</sequence>
<evidence type="ECO:0000313" key="1">
    <source>
        <dbReference type="EMBL" id="GGF06486.1"/>
    </source>
</evidence>
<reference evidence="2" key="1">
    <citation type="journal article" date="2019" name="Int. J. Syst. Evol. Microbiol.">
        <title>The Global Catalogue of Microorganisms (GCM) 10K type strain sequencing project: providing services to taxonomists for standard genome sequencing and annotation.</title>
        <authorList>
            <consortium name="The Broad Institute Genomics Platform"/>
            <consortium name="The Broad Institute Genome Sequencing Center for Infectious Disease"/>
            <person name="Wu L."/>
            <person name="Ma J."/>
        </authorList>
    </citation>
    <scope>NUCLEOTIDE SEQUENCE [LARGE SCALE GENOMIC DNA]</scope>
    <source>
        <strain evidence="2">CGMCC 1.15197</strain>
    </source>
</reference>
<organism evidence="1 2">
    <name type="scientific">Hymenobacter cavernae</name>
    <dbReference type="NCBI Taxonomy" id="2044852"/>
    <lineage>
        <taxon>Bacteria</taxon>
        <taxon>Pseudomonadati</taxon>
        <taxon>Bacteroidota</taxon>
        <taxon>Cytophagia</taxon>
        <taxon>Cytophagales</taxon>
        <taxon>Hymenobacteraceae</taxon>
        <taxon>Hymenobacter</taxon>
    </lineage>
</organism>
<accession>A0ABQ1U105</accession>
<gene>
    <name evidence="1" type="ORF">GCM10011383_16940</name>
</gene>